<dbReference type="Proteomes" id="UP000289734">
    <property type="component" value="Unassembled WGS sequence"/>
</dbReference>
<keyword evidence="3" id="KW-1185">Reference proteome</keyword>
<evidence type="ECO:0000313" key="2">
    <source>
        <dbReference type="EMBL" id="RXR32113.1"/>
    </source>
</evidence>
<dbReference type="PANTHER" id="PTHR43685">
    <property type="entry name" value="GLYCOSYLTRANSFERASE"/>
    <property type="match status" value="1"/>
</dbReference>
<dbReference type="OrthoDB" id="761861at2"/>
<gene>
    <name evidence="2" type="ORF">EQG68_07670</name>
</gene>
<dbReference type="SUPFAM" id="SSF53448">
    <property type="entry name" value="Nucleotide-diphospho-sugar transferases"/>
    <property type="match status" value="1"/>
</dbReference>
<dbReference type="Pfam" id="PF00535">
    <property type="entry name" value="Glycos_transf_2"/>
    <property type="match status" value="1"/>
</dbReference>
<organism evidence="2 3">
    <name type="scientific">Flavobacterium piscinae</name>
    <dbReference type="NCBI Taxonomy" id="2506424"/>
    <lineage>
        <taxon>Bacteria</taxon>
        <taxon>Pseudomonadati</taxon>
        <taxon>Bacteroidota</taxon>
        <taxon>Flavobacteriia</taxon>
        <taxon>Flavobacteriales</taxon>
        <taxon>Flavobacteriaceae</taxon>
        <taxon>Flavobacterium</taxon>
    </lineage>
</organism>
<proteinExistence type="predicted"/>
<dbReference type="EMBL" id="SBKQ01000007">
    <property type="protein sequence ID" value="RXR32113.1"/>
    <property type="molecule type" value="Genomic_DNA"/>
</dbReference>
<accession>A0A4Q1KPT2</accession>
<protein>
    <submittedName>
        <fullName evidence="2">Glycosyltransferase family 2 protein</fullName>
    </submittedName>
</protein>
<evidence type="ECO:0000313" key="3">
    <source>
        <dbReference type="Proteomes" id="UP000289734"/>
    </source>
</evidence>
<dbReference type="AlphaFoldDB" id="A0A4Q1KPT2"/>
<dbReference type="GO" id="GO:0016740">
    <property type="term" value="F:transferase activity"/>
    <property type="evidence" value="ECO:0007669"/>
    <property type="project" value="UniProtKB-KW"/>
</dbReference>
<dbReference type="PANTHER" id="PTHR43685:SF2">
    <property type="entry name" value="GLYCOSYLTRANSFERASE 2-LIKE DOMAIN-CONTAINING PROTEIN"/>
    <property type="match status" value="1"/>
</dbReference>
<dbReference type="Gene3D" id="3.90.550.10">
    <property type="entry name" value="Spore Coat Polysaccharide Biosynthesis Protein SpsA, Chain A"/>
    <property type="match status" value="1"/>
</dbReference>
<sequence>MLSILIPTYNYTVIELVQNIHQQCLACSISFEIICLDDYSANHFQHENEQIKELSYCYYFKNESNFGRTKTRQILAEKAKFEWILFLDSDVLPENDKFIEKYITHLNNSTSVVFGGYKYEKRQPESSKILRYKYGREREEKSAEFRSKKPYQYVFSGNMLIQKKLFFELNYVENDKFYGMDIYFAYQLFSRKIAVHHINNAIFHRGLESNEVFFEKALQSVISRKRFLVDKVDIEQLNPLLAYYKKIKKYRLMFISKLFFKISRQFLKRNILSKNPNLFYFDLYRLGYICSEK</sequence>
<evidence type="ECO:0000259" key="1">
    <source>
        <dbReference type="Pfam" id="PF00535"/>
    </source>
</evidence>
<dbReference type="CDD" id="cd00761">
    <property type="entry name" value="Glyco_tranf_GTA_type"/>
    <property type="match status" value="1"/>
</dbReference>
<name>A0A4Q1KPT2_9FLAO</name>
<dbReference type="InterPro" id="IPR029044">
    <property type="entry name" value="Nucleotide-diphossugar_trans"/>
</dbReference>
<feature type="domain" description="Glycosyltransferase 2-like" evidence="1">
    <location>
        <begin position="3"/>
        <end position="165"/>
    </location>
</feature>
<reference evidence="3" key="1">
    <citation type="submission" date="2019-01" db="EMBL/GenBank/DDBJ databases">
        <title>Cytophagaceae bacterium strain CAR-16.</title>
        <authorList>
            <person name="Chen W.-M."/>
        </authorList>
    </citation>
    <scope>NUCLEOTIDE SEQUENCE [LARGE SCALE GENOMIC DNA]</scope>
    <source>
        <strain evidence="3">ICH-30</strain>
    </source>
</reference>
<dbReference type="RefSeq" id="WP_129464229.1">
    <property type="nucleotide sequence ID" value="NZ_SBKQ01000007.1"/>
</dbReference>
<dbReference type="InterPro" id="IPR050834">
    <property type="entry name" value="Glycosyltransf_2"/>
</dbReference>
<dbReference type="InterPro" id="IPR001173">
    <property type="entry name" value="Glyco_trans_2-like"/>
</dbReference>
<comment type="caution">
    <text evidence="2">The sequence shown here is derived from an EMBL/GenBank/DDBJ whole genome shotgun (WGS) entry which is preliminary data.</text>
</comment>
<keyword evidence="2" id="KW-0808">Transferase</keyword>